<gene>
    <name evidence="2" type="ORF">GCM10023220_63410</name>
</gene>
<evidence type="ECO:0000256" key="1">
    <source>
        <dbReference type="SAM" id="MobiDB-lite"/>
    </source>
</evidence>
<name>A0ABP9CYI0_9ACTN</name>
<keyword evidence="3" id="KW-1185">Reference proteome</keyword>
<accession>A0ABP9CYI0</accession>
<feature type="compositionally biased region" description="Low complexity" evidence="1">
    <location>
        <begin position="11"/>
        <end position="32"/>
    </location>
</feature>
<reference evidence="3" key="1">
    <citation type="journal article" date="2019" name="Int. J. Syst. Evol. Microbiol.">
        <title>The Global Catalogue of Microorganisms (GCM) 10K type strain sequencing project: providing services to taxonomists for standard genome sequencing and annotation.</title>
        <authorList>
            <consortium name="The Broad Institute Genomics Platform"/>
            <consortium name="The Broad Institute Genome Sequencing Center for Infectious Disease"/>
            <person name="Wu L."/>
            <person name="Ma J."/>
        </authorList>
    </citation>
    <scope>NUCLEOTIDE SEQUENCE [LARGE SCALE GENOMIC DNA]</scope>
    <source>
        <strain evidence="3">JCM 18081</strain>
    </source>
</reference>
<feature type="region of interest" description="Disordered" evidence="1">
    <location>
        <begin position="1"/>
        <end position="38"/>
    </location>
</feature>
<sequence>MPGSAPTETYAATVPTPASSGSASARPASAASDIRTSPAVNLALTARISRRNVRLSGSSPRPS</sequence>
<evidence type="ECO:0000313" key="3">
    <source>
        <dbReference type="Proteomes" id="UP001501265"/>
    </source>
</evidence>
<dbReference type="EMBL" id="BAABIG010000083">
    <property type="protein sequence ID" value="GAA4821563.1"/>
    <property type="molecule type" value="Genomic_DNA"/>
</dbReference>
<dbReference type="Proteomes" id="UP001501265">
    <property type="component" value="Unassembled WGS sequence"/>
</dbReference>
<comment type="caution">
    <text evidence="2">The sequence shown here is derived from an EMBL/GenBank/DDBJ whole genome shotgun (WGS) entry which is preliminary data.</text>
</comment>
<proteinExistence type="predicted"/>
<protein>
    <submittedName>
        <fullName evidence="2">Uncharacterized protein</fullName>
    </submittedName>
</protein>
<evidence type="ECO:0000313" key="2">
    <source>
        <dbReference type="EMBL" id="GAA4821563.1"/>
    </source>
</evidence>
<organism evidence="2 3">
    <name type="scientific">Streptomyces ziwulingensis</name>
    <dbReference type="NCBI Taxonomy" id="1045501"/>
    <lineage>
        <taxon>Bacteria</taxon>
        <taxon>Bacillati</taxon>
        <taxon>Actinomycetota</taxon>
        <taxon>Actinomycetes</taxon>
        <taxon>Kitasatosporales</taxon>
        <taxon>Streptomycetaceae</taxon>
        <taxon>Streptomyces</taxon>
    </lineage>
</organism>